<gene>
    <name evidence="2" type="ORF">PENTCL1PPCAC_21611</name>
</gene>
<evidence type="ECO:0000256" key="1">
    <source>
        <dbReference type="SAM" id="Phobius"/>
    </source>
</evidence>
<feature type="transmembrane region" description="Helical" evidence="1">
    <location>
        <begin position="79"/>
        <end position="95"/>
    </location>
</feature>
<sequence length="112" mass="12537">VSKGATAATMAIAPILSVIMAFRRDTYKESGVTMFIFLTSSAMAFLIYFFLFLENTFIPQKYIDAVKMVLLSAYTVEDFRFPLMCLLAIVVVGDIRGMQRLDIPNAPVKSHD</sequence>
<feature type="non-terminal residue" evidence="2">
    <location>
        <position position="112"/>
    </location>
</feature>
<protein>
    <recommendedName>
        <fullName evidence="4">G protein-coupled receptor</fullName>
    </recommendedName>
</protein>
<name>A0AAV5TYV3_9BILA</name>
<evidence type="ECO:0000313" key="3">
    <source>
        <dbReference type="Proteomes" id="UP001432027"/>
    </source>
</evidence>
<feature type="transmembrane region" description="Helical" evidence="1">
    <location>
        <begin position="34"/>
        <end position="53"/>
    </location>
</feature>
<dbReference type="EMBL" id="BTSX01000005">
    <property type="protein sequence ID" value="GMS99435.1"/>
    <property type="molecule type" value="Genomic_DNA"/>
</dbReference>
<keyword evidence="1" id="KW-0812">Transmembrane</keyword>
<keyword evidence="3" id="KW-1185">Reference proteome</keyword>
<proteinExistence type="predicted"/>
<reference evidence="2" key="1">
    <citation type="submission" date="2023-10" db="EMBL/GenBank/DDBJ databases">
        <title>Genome assembly of Pristionchus species.</title>
        <authorList>
            <person name="Yoshida K."/>
            <person name="Sommer R.J."/>
        </authorList>
    </citation>
    <scope>NUCLEOTIDE SEQUENCE</scope>
    <source>
        <strain evidence="2">RS0144</strain>
    </source>
</reference>
<keyword evidence="1" id="KW-0472">Membrane</keyword>
<evidence type="ECO:0008006" key="4">
    <source>
        <dbReference type="Google" id="ProtNLM"/>
    </source>
</evidence>
<dbReference type="AlphaFoldDB" id="A0AAV5TYV3"/>
<accession>A0AAV5TYV3</accession>
<feature type="transmembrane region" description="Helical" evidence="1">
    <location>
        <begin position="6"/>
        <end position="22"/>
    </location>
</feature>
<organism evidence="2 3">
    <name type="scientific">Pristionchus entomophagus</name>
    <dbReference type="NCBI Taxonomy" id="358040"/>
    <lineage>
        <taxon>Eukaryota</taxon>
        <taxon>Metazoa</taxon>
        <taxon>Ecdysozoa</taxon>
        <taxon>Nematoda</taxon>
        <taxon>Chromadorea</taxon>
        <taxon>Rhabditida</taxon>
        <taxon>Rhabditina</taxon>
        <taxon>Diplogasteromorpha</taxon>
        <taxon>Diplogasteroidea</taxon>
        <taxon>Neodiplogasteridae</taxon>
        <taxon>Pristionchus</taxon>
    </lineage>
</organism>
<comment type="caution">
    <text evidence="2">The sequence shown here is derived from an EMBL/GenBank/DDBJ whole genome shotgun (WGS) entry which is preliminary data.</text>
</comment>
<keyword evidence="1" id="KW-1133">Transmembrane helix</keyword>
<feature type="non-terminal residue" evidence="2">
    <location>
        <position position="1"/>
    </location>
</feature>
<dbReference type="Proteomes" id="UP001432027">
    <property type="component" value="Unassembled WGS sequence"/>
</dbReference>
<evidence type="ECO:0000313" key="2">
    <source>
        <dbReference type="EMBL" id="GMS99435.1"/>
    </source>
</evidence>